<name>A0A9E6R808_9HYPH</name>
<gene>
    <name evidence="1" type="ORF">K6K41_14495</name>
</gene>
<protein>
    <submittedName>
        <fullName evidence="1">Uncharacterized protein</fullName>
    </submittedName>
</protein>
<keyword evidence="2" id="KW-1185">Reference proteome</keyword>
<evidence type="ECO:0000313" key="1">
    <source>
        <dbReference type="EMBL" id="QZN98332.1"/>
    </source>
</evidence>
<dbReference type="EMBL" id="CP081869">
    <property type="protein sequence ID" value="QZN98332.1"/>
    <property type="molecule type" value="Genomic_DNA"/>
</dbReference>
<reference evidence="1" key="1">
    <citation type="submission" date="2021-08" db="EMBL/GenBank/DDBJ databases">
        <authorList>
            <person name="Zhang H."/>
            <person name="Xu M."/>
            <person name="Yu Z."/>
            <person name="Yang L."/>
            <person name="Cai Y."/>
        </authorList>
    </citation>
    <scope>NUCLEOTIDE SEQUENCE</scope>
    <source>
        <strain evidence="1">CHL1</strain>
    </source>
</reference>
<organism evidence="1 2">
    <name type="scientific">Chenggangzhangella methanolivorans</name>
    <dbReference type="NCBI Taxonomy" id="1437009"/>
    <lineage>
        <taxon>Bacteria</taxon>
        <taxon>Pseudomonadati</taxon>
        <taxon>Pseudomonadota</taxon>
        <taxon>Alphaproteobacteria</taxon>
        <taxon>Hyphomicrobiales</taxon>
        <taxon>Methylopilaceae</taxon>
        <taxon>Chenggangzhangella</taxon>
    </lineage>
</organism>
<dbReference type="KEGG" id="cmet:K6K41_14495"/>
<evidence type="ECO:0000313" key="2">
    <source>
        <dbReference type="Proteomes" id="UP000825701"/>
    </source>
</evidence>
<sequence>MTNETFELFDLWRRQAAFAGGFASLAPAAGFVMATRLARLAVEGSAPSAGGLREAERMVSEKMVAAVEGGAAAARVLTGLVTAASPLAAAGVMMSAGEAAMKPAARRVKANARRLARP</sequence>
<dbReference type="RefSeq" id="WP_261401240.1">
    <property type="nucleotide sequence ID" value="NZ_CP081869.1"/>
</dbReference>
<accession>A0A9E6R808</accession>
<dbReference type="Proteomes" id="UP000825701">
    <property type="component" value="Chromosome"/>
</dbReference>
<proteinExistence type="predicted"/>
<dbReference type="AlphaFoldDB" id="A0A9E6R808"/>